<protein>
    <submittedName>
        <fullName evidence="2">SMC (Structural maintenance of chromosomes) domain-containing protein, conidia-enriched transcript</fullName>
    </submittedName>
</protein>
<feature type="compositionally biased region" description="Basic residues" evidence="1">
    <location>
        <begin position="605"/>
        <end position="614"/>
    </location>
</feature>
<feature type="compositionally biased region" description="Polar residues" evidence="1">
    <location>
        <begin position="650"/>
        <end position="667"/>
    </location>
</feature>
<evidence type="ECO:0000256" key="1">
    <source>
        <dbReference type="SAM" id="MobiDB-lite"/>
    </source>
</evidence>
<accession>A0A8A1M932</accession>
<gene>
    <name evidence="2" type="ORF">I7I51_04442</name>
</gene>
<dbReference type="EMBL" id="CP069111">
    <property type="protein sequence ID" value="QSS62265.1"/>
    <property type="molecule type" value="Genomic_DNA"/>
</dbReference>
<dbReference type="AlphaFoldDB" id="A0A8A1M932"/>
<evidence type="ECO:0000313" key="2">
    <source>
        <dbReference type="EMBL" id="QSS62265.1"/>
    </source>
</evidence>
<dbReference type="Proteomes" id="UP000663671">
    <property type="component" value="Chromosome 5"/>
</dbReference>
<dbReference type="OrthoDB" id="4070583at2759"/>
<feature type="compositionally biased region" description="Low complexity" evidence="1">
    <location>
        <begin position="738"/>
        <end position="748"/>
    </location>
</feature>
<dbReference type="PANTHER" id="PTHR28298:SF1">
    <property type="entry name" value="EISOSOME PROTEIN 1"/>
    <property type="match status" value="1"/>
</dbReference>
<organism evidence="2 3">
    <name type="scientific">Ajellomyces capsulatus</name>
    <name type="common">Darling's disease fungus</name>
    <name type="synonym">Histoplasma capsulatum</name>
    <dbReference type="NCBI Taxonomy" id="5037"/>
    <lineage>
        <taxon>Eukaryota</taxon>
        <taxon>Fungi</taxon>
        <taxon>Dikarya</taxon>
        <taxon>Ascomycota</taxon>
        <taxon>Pezizomycotina</taxon>
        <taxon>Eurotiomycetes</taxon>
        <taxon>Eurotiomycetidae</taxon>
        <taxon>Onygenales</taxon>
        <taxon>Ajellomycetaceae</taxon>
        <taxon>Histoplasma</taxon>
    </lineage>
</organism>
<proteinExistence type="predicted"/>
<reference evidence="2" key="1">
    <citation type="submission" date="2021-01" db="EMBL/GenBank/DDBJ databases">
        <title>Chromosome-level genome assembly of a human fungal pathogen reveals clustering of transcriptionally co-regulated genes.</title>
        <authorList>
            <person name="Voorhies M."/>
            <person name="Cohen S."/>
            <person name="Shea T.P."/>
            <person name="Petrus S."/>
            <person name="Munoz J.F."/>
            <person name="Poplawski S."/>
            <person name="Goldman W.E."/>
            <person name="Michael T."/>
            <person name="Cuomo C.A."/>
            <person name="Sil A."/>
            <person name="Beyhan S."/>
        </authorList>
    </citation>
    <scope>NUCLEOTIDE SEQUENCE</scope>
    <source>
        <strain evidence="2">WU24</strain>
    </source>
</reference>
<feature type="region of interest" description="Disordered" evidence="1">
    <location>
        <begin position="358"/>
        <end position="378"/>
    </location>
</feature>
<dbReference type="Pfam" id="PF12757">
    <property type="entry name" value="Eisosome1"/>
    <property type="match status" value="1"/>
</dbReference>
<dbReference type="PANTHER" id="PTHR28298">
    <property type="entry name" value="EISOSOME PROTEIN 1"/>
    <property type="match status" value="1"/>
</dbReference>
<dbReference type="GO" id="GO:0070941">
    <property type="term" value="P:eisosome assembly"/>
    <property type="evidence" value="ECO:0007669"/>
    <property type="project" value="TreeGrafter"/>
</dbReference>
<feature type="compositionally biased region" description="Low complexity" evidence="1">
    <location>
        <begin position="684"/>
        <end position="701"/>
    </location>
</feature>
<evidence type="ECO:0000313" key="3">
    <source>
        <dbReference type="Proteomes" id="UP000663671"/>
    </source>
</evidence>
<feature type="region of interest" description="Disordered" evidence="1">
    <location>
        <begin position="565"/>
        <end position="878"/>
    </location>
</feature>
<feature type="compositionally biased region" description="Basic and acidic residues" evidence="1">
    <location>
        <begin position="565"/>
        <end position="579"/>
    </location>
</feature>
<sequence>MSWHPYVVDTPREFVYRPFLLAILFREIKFANRVAVESGSVCSKNSIMAIYPHCFELLTGSGRMSQRPVSGRPYVTDSVRTRHRDYIKFASKLSATATSDARMVNRKLSPLADTPAVSASITSIPIPSDPIRSHVGSLFQNYNLCVASTPLKKLWAPPSSHRTMSPPSYLDPAKLHSGDRELASAGAAASLAHAGYTTHQINKVETEHPLRNPELTAASCQAASQAGRSQAVRNAKTSEQKHISHENKSDAGAMLAATDAISHSRKRAVSAPAVSSDGNHSSHAMTAASASHKMFSGSAPVRGDSKVETPLDARKVHATAMANIRREFQPERNGSLHKQAVEVARQMFSTAPQADAAATSIYSRRRREPKPLARPLTLHETAQKLASERLATMDDQHRAFRDYYSAAIPPRRQRSFYSRFRKRAASDSGLVDIDNEQSVKARPRMTTLQSRKDKAYAEKRARDHESLMKAARKNADATLDDVDRRIYESTGRSQSRVVDKAKTLTVDDEDLVPVPIGAGQFVAQEEVDRLAKSKTKPAVDDVMRRLEEQQAKVIEEELDEREAIRQQGLEKEREEEARRSIKRPKGTKKILDRLSKPLGVDLFRRKSSKARCKVPAKDEEDAASGAPTDHQTQQNVEVDGWAQVPEKQSPPISHTPTHSAGEASQSILLEPPRESLSRQPTTASNKSQSGVSEKSSSQSKLQSRKKRDGKEVEPTPSGELGNINGSEPAEESTKRKTAPATARATTAPMVVSVNGRKAPDNGPAYMEARPALPQWSSSIESPRAVREQQQDHGGGLSRRLSMKARWNLRLFGKSSRRTASDGTQDSFEVQRERGIAQRGAPATTAGGMEVPPEPLRTVPSQNSSVNTPTNPSKFTENL</sequence>
<dbReference type="InterPro" id="IPR024527">
    <property type="entry name" value="Eisosome1"/>
</dbReference>
<dbReference type="VEuPathDB" id="FungiDB:I7I51_04442"/>
<name>A0A8A1M932_AJECA</name>
<feature type="compositionally biased region" description="Polar residues" evidence="1">
    <location>
        <begin position="858"/>
        <end position="878"/>
    </location>
</feature>